<protein>
    <recommendedName>
        <fullName evidence="3">Bacteriophage abortive infection AbiH</fullName>
    </recommendedName>
</protein>
<dbReference type="InterPro" id="IPR025935">
    <property type="entry name" value="AbiH"/>
</dbReference>
<evidence type="ECO:0008006" key="3">
    <source>
        <dbReference type="Google" id="ProtNLM"/>
    </source>
</evidence>
<sequence>MNRLIIIGNGFDLAHELPTKYCDFINDYWDTVSSSNHSDEFINFSKSNFIFKKPISLSSILEHLKDSGAFNRASVKSANLGYFEHGNRMAINYKNRFFEILCEKFIETNWVDIEMEYYKQLKYIIGDADDINIENEVFQKVLKLNIEFKQLKDKFNEYLVRKVVPEVPNKKYQKMADILKPIIIYKNEAYADFLNEFPYKTVKEIEKEIRSTDALLDSALQGSAYRLKETFILNFNYTETISNYSNDLLDYDTVYIHGQAHNKINPINFGYGNEMDGKYELIENKNQNEYLKYMKSFAYSNNSGYRKFLNFIEKNKFQVHILGHSCGLSDRTLLNTIFEHENCVSIKVFYHKYKTADAHGNMDNYTDIVQNISRQFNKKKMMREKVVSRENSQCLPQIKD</sequence>
<gene>
    <name evidence="1" type="ORF">GGR22_000860</name>
</gene>
<accession>A0ABR6DMT3</accession>
<dbReference type="RefSeq" id="WP_182492696.1">
    <property type="nucleotide sequence ID" value="NZ_JACJIS010000001.1"/>
</dbReference>
<comment type="caution">
    <text evidence="1">The sequence shown here is derived from an EMBL/GenBank/DDBJ whole genome shotgun (WGS) entry which is preliminary data.</text>
</comment>
<organism evidence="1 2">
    <name type="scientific">Flavobacterium gossypii</name>
    <dbReference type="NCBI Taxonomy" id="1646119"/>
    <lineage>
        <taxon>Bacteria</taxon>
        <taxon>Pseudomonadati</taxon>
        <taxon>Bacteroidota</taxon>
        <taxon>Flavobacteriia</taxon>
        <taxon>Flavobacteriales</taxon>
        <taxon>Flavobacteriaceae</taxon>
        <taxon>Flavobacterium</taxon>
    </lineage>
</organism>
<dbReference type="EMBL" id="JACJIS010000001">
    <property type="protein sequence ID" value="MBA9072734.1"/>
    <property type="molecule type" value="Genomic_DNA"/>
</dbReference>
<evidence type="ECO:0000313" key="1">
    <source>
        <dbReference type="EMBL" id="MBA9072734.1"/>
    </source>
</evidence>
<dbReference type="Pfam" id="PF14253">
    <property type="entry name" value="AbiH"/>
    <property type="match status" value="1"/>
</dbReference>
<evidence type="ECO:0000313" key="2">
    <source>
        <dbReference type="Proteomes" id="UP000555003"/>
    </source>
</evidence>
<reference evidence="1 2" key="1">
    <citation type="submission" date="2020-08" db="EMBL/GenBank/DDBJ databases">
        <title>Genomic Encyclopedia of Type Strains, Phase IV (KMG-IV): sequencing the most valuable type-strain genomes for metagenomic binning, comparative biology and taxonomic classification.</title>
        <authorList>
            <person name="Goeker M."/>
        </authorList>
    </citation>
    <scope>NUCLEOTIDE SEQUENCE [LARGE SCALE GENOMIC DNA]</scope>
    <source>
        <strain evidence="1 2">DSM 100397</strain>
    </source>
</reference>
<keyword evidence="2" id="KW-1185">Reference proteome</keyword>
<dbReference type="Proteomes" id="UP000555003">
    <property type="component" value="Unassembled WGS sequence"/>
</dbReference>
<proteinExistence type="predicted"/>
<name>A0ABR6DMT3_9FLAO</name>